<dbReference type="Proteomes" id="UP000770661">
    <property type="component" value="Unassembled WGS sequence"/>
</dbReference>
<sequence>MATLSSLQDRLQGLGTRLQAENDAKSRERMTSGFTLDLTRERPGSERRPRPVLTGDNRLPERPRTISGRQKERPKIELPLLFGPRQQQSDMPELDAHVKEISRKNGNLVIESKVSSVYSFIPFTAKP</sequence>
<feature type="compositionally biased region" description="Basic and acidic residues" evidence="1">
    <location>
        <begin position="20"/>
        <end position="30"/>
    </location>
</feature>
<name>A0A8J5CYV7_CHIOP</name>
<evidence type="ECO:0000313" key="3">
    <source>
        <dbReference type="Proteomes" id="UP000770661"/>
    </source>
</evidence>
<evidence type="ECO:0000256" key="1">
    <source>
        <dbReference type="SAM" id="MobiDB-lite"/>
    </source>
</evidence>
<reference evidence="2" key="1">
    <citation type="submission" date="2020-07" db="EMBL/GenBank/DDBJ databases">
        <title>The High-quality genome of the commercially important snow crab, Chionoecetes opilio.</title>
        <authorList>
            <person name="Jeong J.-H."/>
            <person name="Ryu S."/>
        </authorList>
    </citation>
    <scope>NUCLEOTIDE SEQUENCE</scope>
    <source>
        <strain evidence="2">MADBK_172401_WGS</strain>
        <tissue evidence="2">Digestive gland</tissue>
    </source>
</reference>
<comment type="caution">
    <text evidence="2">The sequence shown here is derived from an EMBL/GenBank/DDBJ whole genome shotgun (WGS) entry which is preliminary data.</text>
</comment>
<keyword evidence="3" id="KW-1185">Reference proteome</keyword>
<dbReference type="EMBL" id="JACEEZ010008414">
    <property type="protein sequence ID" value="KAG0723332.1"/>
    <property type="molecule type" value="Genomic_DNA"/>
</dbReference>
<evidence type="ECO:0000313" key="2">
    <source>
        <dbReference type="EMBL" id="KAG0723332.1"/>
    </source>
</evidence>
<feature type="compositionally biased region" description="Basic and acidic residues" evidence="1">
    <location>
        <begin position="58"/>
        <end position="76"/>
    </location>
</feature>
<feature type="compositionally biased region" description="Basic and acidic residues" evidence="1">
    <location>
        <begin position="38"/>
        <end position="49"/>
    </location>
</feature>
<protein>
    <submittedName>
        <fullName evidence="2">Uncharacterized protein</fullName>
    </submittedName>
</protein>
<organism evidence="2 3">
    <name type="scientific">Chionoecetes opilio</name>
    <name type="common">Atlantic snow crab</name>
    <name type="synonym">Cancer opilio</name>
    <dbReference type="NCBI Taxonomy" id="41210"/>
    <lineage>
        <taxon>Eukaryota</taxon>
        <taxon>Metazoa</taxon>
        <taxon>Ecdysozoa</taxon>
        <taxon>Arthropoda</taxon>
        <taxon>Crustacea</taxon>
        <taxon>Multicrustacea</taxon>
        <taxon>Malacostraca</taxon>
        <taxon>Eumalacostraca</taxon>
        <taxon>Eucarida</taxon>
        <taxon>Decapoda</taxon>
        <taxon>Pleocyemata</taxon>
        <taxon>Brachyura</taxon>
        <taxon>Eubrachyura</taxon>
        <taxon>Majoidea</taxon>
        <taxon>Majidae</taxon>
        <taxon>Chionoecetes</taxon>
    </lineage>
</organism>
<feature type="region of interest" description="Disordered" evidence="1">
    <location>
        <begin position="15"/>
        <end position="76"/>
    </location>
</feature>
<dbReference type="AlphaFoldDB" id="A0A8J5CYV7"/>
<proteinExistence type="predicted"/>
<gene>
    <name evidence="2" type="ORF">GWK47_005599</name>
</gene>
<accession>A0A8J5CYV7</accession>